<feature type="domain" description="Protein kinase" evidence="11">
    <location>
        <begin position="128"/>
        <end position="377"/>
    </location>
</feature>
<dbReference type="OrthoDB" id="2914378at2759"/>
<evidence type="ECO:0000256" key="8">
    <source>
        <dbReference type="ARBA" id="ARBA00047899"/>
    </source>
</evidence>
<dbReference type="SMART" id="SM00220">
    <property type="entry name" value="S_TKc"/>
    <property type="match status" value="1"/>
</dbReference>
<dbReference type="PANTHER" id="PTHR45832:SF22">
    <property type="entry name" value="SERINE_THREONINE-PROTEIN KINASE SAMKA-RELATED"/>
    <property type="match status" value="1"/>
</dbReference>
<comment type="catalytic activity">
    <reaction evidence="8">
        <text>L-threonyl-[protein] + ATP = O-phospho-L-threonyl-[protein] + ADP + H(+)</text>
        <dbReference type="Rhea" id="RHEA:46608"/>
        <dbReference type="Rhea" id="RHEA-COMP:11060"/>
        <dbReference type="Rhea" id="RHEA-COMP:11605"/>
        <dbReference type="ChEBI" id="CHEBI:15378"/>
        <dbReference type="ChEBI" id="CHEBI:30013"/>
        <dbReference type="ChEBI" id="CHEBI:30616"/>
        <dbReference type="ChEBI" id="CHEBI:61977"/>
        <dbReference type="ChEBI" id="CHEBI:456216"/>
        <dbReference type="EC" id="2.7.11.1"/>
    </reaction>
</comment>
<keyword evidence="5 10" id="KW-0547">Nucleotide-binding</keyword>
<dbReference type="InterPro" id="IPR036936">
    <property type="entry name" value="CRIB_dom_sf"/>
</dbReference>
<dbReference type="RefSeq" id="XP_012898492.1">
    <property type="nucleotide sequence ID" value="XM_013043038.1"/>
</dbReference>
<evidence type="ECO:0000313" key="12">
    <source>
        <dbReference type="EMBL" id="CBK24444.2"/>
    </source>
</evidence>
<dbReference type="Gene3D" id="1.10.510.10">
    <property type="entry name" value="Transferase(Phosphotransferase) domain 1"/>
    <property type="match status" value="1"/>
</dbReference>
<evidence type="ECO:0000256" key="7">
    <source>
        <dbReference type="ARBA" id="ARBA00022842"/>
    </source>
</evidence>
<dbReference type="PROSITE" id="PS00107">
    <property type="entry name" value="PROTEIN_KINASE_ATP"/>
    <property type="match status" value="1"/>
</dbReference>
<dbReference type="OMA" id="WMAAISI"/>
<evidence type="ECO:0000256" key="10">
    <source>
        <dbReference type="PROSITE-ProRule" id="PRU10141"/>
    </source>
</evidence>
<dbReference type="GO" id="GO:0004674">
    <property type="term" value="F:protein serine/threonine kinase activity"/>
    <property type="evidence" value="ECO:0007669"/>
    <property type="project" value="UniProtKB-EC"/>
</dbReference>
<evidence type="ECO:0000256" key="9">
    <source>
        <dbReference type="ARBA" id="ARBA00048679"/>
    </source>
</evidence>
<keyword evidence="4" id="KW-0479">Metal-binding</keyword>
<dbReference type="InParanoid" id="D8M8Q5"/>
<evidence type="ECO:0000256" key="3">
    <source>
        <dbReference type="ARBA" id="ARBA00022679"/>
    </source>
</evidence>
<comment type="catalytic activity">
    <reaction evidence="9">
        <text>L-seryl-[protein] + ATP = O-phospho-L-seryl-[protein] + ADP + H(+)</text>
        <dbReference type="Rhea" id="RHEA:17989"/>
        <dbReference type="Rhea" id="RHEA-COMP:9863"/>
        <dbReference type="Rhea" id="RHEA-COMP:11604"/>
        <dbReference type="ChEBI" id="CHEBI:15378"/>
        <dbReference type="ChEBI" id="CHEBI:29999"/>
        <dbReference type="ChEBI" id="CHEBI:30616"/>
        <dbReference type="ChEBI" id="CHEBI:83421"/>
        <dbReference type="ChEBI" id="CHEBI:456216"/>
        <dbReference type="EC" id="2.7.11.1"/>
    </reaction>
</comment>
<dbReference type="Gene3D" id="3.90.810.10">
    <property type="entry name" value="CRIB domain"/>
    <property type="match status" value="1"/>
</dbReference>
<evidence type="ECO:0000256" key="5">
    <source>
        <dbReference type="ARBA" id="ARBA00022741"/>
    </source>
</evidence>
<dbReference type="AlphaFoldDB" id="D8M8Q5"/>
<reference evidence="12" key="1">
    <citation type="submission" date="2010-02" db="EMBL/GenBank/DDBJ databases">
        <title>Sequencing and annotation of the Blastocystis hominis genome.</title>
        <authorList>
            <person name="Wincker P."/>
        </authorList>
    </citation>
    <scope>NUCLEOTIDE SEQUENCE</scope>
    <source>
        <strain evidence="12">Singapore isolate B</strain>
    </source>
</reference>
<comment type="similarity">
    <text evidence="2">Belongs to the protein kinase superfamily. STE Ser/Thr protein kinase family. STE20 subfamily.</text>
</comment>
<keyword evidence="3" id="KW-0808">Transferase</keyword>
<evidence type="ECO:0000256" key="1">
    <source>
        <dbReference type="ARBA" id="ARBA00001946"/>
    </source>
</evidence>
<evidence type="ECO:0000256" key="4">
    <source>
        <dbReference type="ARBA" id="ARBA00022723"/>
    </source>
</evidence>
<dbReference type="InterPro" id="IPR011009">
    <property type="entry name" value="Kinase-like_dom_sf"/>
</dbReference>
<evidence type="ECO:0000256" key="6">
    <source>
        <dbReference type="ARBA" id="ARBA00022840"/>
    </source>
</evidence>
<keyword evidence="6 10" id="KW-0067">ATP-binding</keyword>
<organism evidence="12">
    <name type="scientific">Blastocystis hominis</name>
    <dbReference type="NCBI Taxonomy" id="12968"/>
    <lineage>
        <taxon>Eukaryota</taxon>
        <taxon>Sar</taxon>
        <taxon>Stramenopiles</taxon>
        <taxon>Bigyra</taxon>
        <taxon>Opalozoa</taxon>
        <taxon>Opalinata</taxon>
        <taxon>Blastocystidae</taxon>
        <taxon>Blastocystis</taxon>
    </lineage>
</organism>
<name>D8M8Q5_BLAHO</name>
<dbReference type="Proteomes" id="UP000008312">
    <property type="component" value="Unassembled WGS sequence"/>
</dbReference>
<feature type="binding site" evidence="10">
    <location>
        <position position="157"/>
    </location>
    <ligand>
        <name>ATP</name>
        <dbReference type="ChEBI" id="CHEBI:30616"/>
    </ligand>
</feature>
<dbReference type="InterPro" id="IPR051931">
    <property type="entry name" value="PAK3-like"/>
</dbReference>
<keyword evidence="13" id="KW-1185">Reference proteome</keyword>
<evidence type="ECO:0000313" key="13">
    <source>
        <dbReference type="Proteomes" id="UP000008312"/>
    </source>
</evidence>
<dbReference type="InterPro" id="IPR000719">
    <property type="entry name" value="Prot_kinase_dom"/>
</dbReference>
<comment type="cofactor">
    <cofactor evidence="1">
        <name>Mg(2+)</name>
        <dbReference type="ChEBI" id="CHEBI:18420"/>
    </cofactor>
</comment>
<proteinExistence type="inferred from homology"/>
<sequence>MSAREGADTSDKKATQKSSGWMMFRRKPKKWVPLEVSNPRNFQAMHHVALDPDSELGWTGLPEEWIPYLKANNITQDMAIKNKDAIADCLTLLNDPYRPMPLPNAEEWDRELDKASFIRREDPFEFYHGINQRIGEGASGVVYKGTSTETGERVALKVSPASDLQNLKNELAMQRLCNHPNLVGLRDCFLWNNQLWIAMELMDAGCLTEILGQDIDFKEKYIAYVCLNILQALSYLHRNNKLHRDIKSDNVLINSKGEIKLGDFGFAIGLTKEQDRRKSVVGTPFWMAPELIRGAEYNGSVDIWSLGITCLEMADGEPPYYREPPLRALLLIHTSPPPTVKDPLRWSPQFLDFLKRCLELNPVERGTANQMLNHPFLKMACSPKEFANFALDILNRRREQ</sequence>
<dbReference type="PANTHER" id="PTHR45832">
    <property type="entry name" value="SERINE/THREONINE-PROTEIN KINASE SAMKA-RELATED-RELATED"/>
    <property type="match status" value="1"/>
</dbReference>
<dbReference type="InterPro" id="IPR017441">
    <property type="entry name" value="Protein_kinase_ATP_BS"/>
</dbReference>
<dbReference type="GeneID" id="24921222"/>
<keyword evidence="7" id="KW-0460">Magnesium</keyword>
<dbReference type="PROSITE" id="PS50011">
    <property type="entry name" value="PROTEIN_KINASE_DOM"/>
    <property type="match status" value="1"/>
</dbReference>
<protein>
    <recommendedName>
        <fullName evidence="11">Protein kinase domain-containing protein</fullName>
    </recommendedName>
</protein>
<dbReference type="CDD" id="cd06614">
    <property type="entry name" value="STKc_PAK"/>
    <property type="match status" value="1"/>
</dbReference>
<dbReference type="EMBL" id="FN668688">
    <property type="protein sequence ID" value="CBK24444.2"/>
    <property type="molecule type" value="Genomic_DNA"/>
</dbReference>
<evidence type="ECO:0000256" key="2">
    <source>
        <dbReference type="ARBA" id="ARBA00008874"/>
    </source>
</evidence>
<dbReference type="Pfam" id="PF00069">
    <property type="entry name" value="Pkinase"/>
    <property type="match status" value="1"/>
</dbReference>
<accession>D8M8Q5</accession>
<dbReference type="GO" id="GO:0005524">
    <property type="term" value="F:ATP binding"/>
    <property type="evidence" value="ECO:0007669"/>
    <property type="project" value="UniProtKB-UniRule"/>
</dbReference>
<gene>
    <name evidence="12" type="ORF">GSBLH_T00004185001</name>
</gene>
<evidence type="ECO:0000259" key="11">
    <source>
        <dbReference type="PROSITE" id="PS50011"/>
    </source>
</evidence>
<dbReference type="GO" id="GO:0046872">
    <property type="term" value="F:metal ion binding"/>
    <property type="evidence" value="ECO:0007669"/>
    <property type="project" value="UniProtKB-KW"/>
</dbReference>
<dbReference type="SUPFAM" id="SSF56112">
    <property type="entry name" value="Protein kinase-like (PK-like)"/>
    <property type="match status" value="1"/>
</dbReference>
<dbReference type="Pfam" id="PF00786">
    <property type="entry name" value="PBD"/>
    <property type="match status" value="1"/>
</dbReference>
<dbReference type="FunFam" id="1.10.510.10:FF:000768">
    <property type="entry name" value="Non-specific serine/threonine protein kinase"/>
    <property type="match status" value="1"/>
</dbReference>
<dbReference type="InterPro" id="IPR000095">
    <property type="entry name" value="CRIB_dom"/>
</dbReference>